<name>A0AA35S805_GEOBA</name>
<gene>
    <name evidence="3" type="ORF">GBAR_LOCUS14563</name>
</gene>
<dbReference type="AlphaFoldDB" id="A0AA35S805"/>
<keyword evidence="1" id="KW-0833">Ubl conjugation pathway</keyword>
<accession>A0AA35S805</accession>
<dbReference type="InterPro" id="IPR052398">
    <property type="entry name" value="Ubiquitin_hydrolase_53/54"/>
</dbReference>
<proteinExistence type="predicted"/>
<dbReference type="InterPro" id="IPR038765">
    <property type="entry name" value="Papain-like_cys_pep_sf"/>
</dbReference>
<comment type="caution">
    <text evidence="3">The sequence shown here is derived from an EMBL/GenBank/DDBJ whole genome shotgun (WGS) entry which is preliminary data.</text>
</comment>
<keyword evidence="2 3" id="KW-0378">Hydrolase</keyword>
<evidence type="ECO:0000256" key="2">
    <source>
        <dbReference type="ARBA" id="ARBA00022801"/>
    </source>
</evidence>
<dbReference type="EMBL" id="CASHTH010002126">
    <property type="protein sequence ID" value="CAI8025168.1"/>
    <property type="molecule type" value="Genomic_DNA"/>
</dbReference>
<dbReference type="PANTHER" id="PTHR22975">
    <property type="entry name" value="UBIQUITIN SPECIFIC PROTEINASE"/>
    <property type="match status" value="1"/>
</dbReference>
<sequence>MTFFPKLPAVPLFHRSTRPETTSRPVSRQMSMSLTNKGLLNPTGHNNCFLNSCVQVLWHVDVFRRSFRQFKGHTCVGESCIFCALQ</sequence>
<dbReference type="GO" id="GO:0016787">
    <property type="term" value="F:hydrolase activity"/>
    <property type="evidence" value="ECO:0007669"/>
    <property type="project" value="UniProtKB-KW"/>
</dbReference>
<dbReference type="Gene3D" id="3.90.70.10">
    <property type="entry name" value="Cysteine proteinases"/>
    <property type="match status" value="1"/>
</dbReference>
<evidence type="ECO:0000313" key="4">
    <source>
        <dbReference type="Proteomes" id="UP001174909"/>
    </source>
</evidence>
<keyword evidence="4" id="KW-1185">Reference proteome</keyword>
<evidence type="ECO:0000256" key="1">
    <source>
        <dbReference type="ARBA" id="ARBA00022786"/>
    </source>
</evidence>
<protein>
    <submittedName>
        <fullName evidence="3">Inactive ubiquitin carboxyl-terminal hydrolase 54</fullName>
    </submittedName>
</protein>
<feature type="non-terminal residue" evidence="3">
    <location>
        <position position="1"/>
    </location>
</feature>
<dbReference type="SUPFAM" id="SSF54001">
    <property type="entry name" value="Cysteine proteinases"/>
    <property type="match status" value="1"/>
</dbReference>
<reference evidence="3" key="1">
    <citation type="submission" date="2023-03" db="EMBL/GenBank/DDBJ databases">
        <authorList>
            <person name="Steffen K."/>
            <person name="Cardenas P."/>
        </authorList>
    </citation>
    <scope>NUCLEOTIDE SEQUENCE</scope>
</reference>
<organism evidence="3 4">
    <name type="scientific">Geodia barretti</name>
    <name type="common">Barrett's horny sponge</name>
    <dbReference type="NCBI Taxonomy" id="519541"/>
    <lineage>
        <taxon>Eukaryota</taxon>
        <taxon>Metazoa</taxon>
        <taxon>Porifera</taxon>
        <taxon>Demospongiae</taxon>
        <taxon>Heteroscleromorpha</taxon>
        <taxon>Tetractinellida</taxon>
        <taxon>Astrophorina</taxon>
        <taxon>Geodiidae</taxon>
        <taxon>Geodia</taxon>
    </lineage>
</organism>
<dbReference type="Proteomes" id="UP001174909">
    <property type="component" value="Unassembled WGS sequence"/>
</dbReference>
<evidence type="ECO:0000313" key="3">
    <source>
        <dbReference type="EMBL" id="CAI8025168.1"/>
    </source>
</evidence>
<dbReference type="PANTHER" id="PTHR22975:SF9">
    <property type="entry name" value="ECHINUS SPLICE FORM 3"/>
    <property type="match status" value="1"/>
</dbReference>